<dbReference type="Proteomes" id="UP000177555">
    <property type="component" value="Unassembled WGS sequence"/>
</dbReference>
<evidence type="ECO:0008006" key="4">
    <source>
        <dbReference type="Google" id="ProtNLM"/>
    </source>
</evidence>
<gene>
    <name evidence="2" type="ORF">A2867_02795</name>
</gene>
<keyword evidence="1" id="KW-1133">Transmembrane helix</keyword>
<protein>
    <recommendedName>
        <fullName evidence="4">IPT/TIG domain-containing protein</fullName>
    </recommendedName>
</protein>
<keyword evidence="1" id="KW-0812">Transmembrane</keyword>
<dbReference type="AlphaFoldDB" id="A0A1F5JKR7"/>
<accession>A0A1F5JKR7</accession>
<keyword evidence="1" id="KW-0472">Membrane</keyword>
<feature type="transmembrane region" description="Helical" evidence="1">
    <location>
        <begin position="25"/>
        <end position="45"/>
    </location>
</feature>
<dbReference type="EMBL" id="MFCP01000009">
    <property type="protein sequence ID" value="OGE29202.1"/>
    <property type="molecule type" value="Genomic_DNA"/>
</dbReference>
<name>A0A1F5JKR7_9BACT</name>
<evidence type="ECO:0000256" key="1">
    <source>
        <dbReference type="SAM" id="Phobius"/>
    </source>
</evidence>
<proteinExistence type="predicted"/>
<evidence type="ECO:0000313" key="3">
    <source>
        <dbReference type="Proteomes" id="UP000177555"/>
    </source>
</evidence>
<sequence>MFDEYIVLFIAFMKTLFTKRDQSGVVNPLLILALSVVGILIFIMISRMAPFKDSSLFGNLYDKPPVDAAGRGKGKPNTTTATLVPSCNPCAAGTVVHFSGSGYDASQGKAQLDVAGAVTLTMVYPDGTISFDWPYFSIPGSYTVKTYQQDRGGKLVLKAQTTVTVQ</sequence>
<organism evidence="2 3">
    <name type="scientific">Candidatus Daviesbacteria bacterium RIFCSPHIGHO2_01_FULL_40_11</name>
    <dbReference type="NCBI Taxonomy" id="1797762"/>
    <lineage>
        <taxon>Bacteria</taxon>
        <taxon>Candidatus Daviesiibacteriota</taxon>
    </lineage>
</organism>
<comment type="caution">
    <text evidence="2">The sequence shown here is derived from an EMBL/GenBank/DDBJ whole genome shotgun (WGS) entry which is preliminary data.</text>
</comment>
<reference evidence="2 3" key="1">
    <citation type="journal article" date="2016" name="Nat. Commun.">
        <title>Thousands of microbial genomes shed light on interconnected biogeochemical processes in an aquifer system.</title>
        <authorList>
            <person name="Anantharaman K."/>
            <person name="Brown C.T."/>
            <person name="Hug L.A."/>
            <person name="Sharon I."/>
            <person name="Castelle C.J."/>
            <person name="Probst A.J."/>
            <person name="Thomas B.C."/>
            <person name="Singh A."/>
            <person name="Wilkins M.J."/>
            <person name="Karaoz U."/>
            <person name="Brodie E.L."/>
            <person name="Williams K.H."/>
            <person name="Hubbard S.S."/>
            <person name="Banfield J.F."/>
        </authorList>
    </citation>
    <scope>NUCLEOTIDE SEQUENCE [LARGE SCALE GENOMIC DNA]</scope>
</reference>
<evidence type="ECO:0000313" key="2">
    <source>
        <dbReference type="EMBL" id="OGE29202.1"/>
    </source>
</evidence>